<evidence type="ECO:0000313" key="2">
    <source>
        <dbReference type="Proteomes" id="UP000543598"/>
    </source>
</evidence>
<dbReference type="RefSeq" id="WP_167036881.1">
    <property type="nucleotide sequence ID" value="NZ_BAAANA010000001.1"/>
</dbReference>
<dbReference type="Proteomes" id="UP000543598">
    <property type="component" value="Unassembled WGS sequence"/>
</dbReference>
<sequence>MSGRDVVFTFSYETYADAVARGMMRPPDRILQTLLSSPDVDGLLVANPFRSHASVAARRIGGRHPEFPTSARRALVTPVRAARADPIDVPAVVRGYRRYDSALRAHADRLGLRHPAVITTNPLVAAFSPFAWASTVTYFARDDWTSYGARQEYWPAYRAAYRQIRDAEIGVAAVSQEIVDRIAPRGPSIVVPNGVDPAEWLGPAPTPPAWLAAIPEPRAIYVGTIDERLDAEGVAALATARPELQIVLLGPAPDPAYVAGLRGIANLHIHDGVGRDELVAALRSCQVSLLAHRRTPLTEAMSPLKVYEYLAAGLPVVSIDLPPVRDIADRILIAPSTAEMGPVVDDALALGPAGEAARIGFVEEHSWAARHRAVLDLVLRSRLLHRGEELIRAV</sequence>
<reference evidence="1 2" key="1">
    <citation type="submission" date="2020-05" db="EMBL/GenBank/DDBJ databases">
        <title>MicrobeNet Type strains.</title>
        <authorList>
            <person name="Nicholson A.C."/>
        </authorList>
    </citation>
    <scope>NUCLEOTIDE SEQUENCE [LARGE SCALE GENOMIC DNA]</scope>
    <source>
        <strain evidence="1 2">JCM 14282</strain>
    </source>
</reference>
<name>A0A7Y2M1S5_9MICO</name>
<evidence type="ECO:0000313" key="1">
    <source>
        <dbReference type="EMBL" id="NNH04414.1"/>
    </source>
</evidence>
<dbReference type="SUPFAM" id="SSF53756">
    <property type="entry name" value="UDP-Glycosyltransferase/glycogen phosphorylase"/>
    <property type="match status" value="1"/>
</dbReference>
<keyword evidence="1" id="KW-0808">Transferase</keyword>
<organism evidence="1 2">
    <name type="scientific">Microbacterium ulmi</name>
    <dbReference type="NCBI Taxonomy" id="179095"/>
    <lineage>
        <taxon>Bacteria</taxon>
        <taxon>Bacillati</taxon>
        <taxon>Actinomycetota</taxon>
        <taxon>Actinomycetes</taxon>
        <taxon>Micrococcales</taxon>
        <taxon>Microbacteriaceae</taxon>
        <taxon>Microbacterium</taxon>
    </lineage>
</organism>
<accession>A0A7Y2M1S5</accession>
<keyword evidence="2" id="KW-1185">Reference proteome</keyword>
<protein>
    <submittedName>
        <fullName evidence="1">Glycosyltransferase</fullName>
    </submittedName>
</protein>
<proteinExistence type="predicted"/>
<dbReference type="Pfam" id="PF13692">
    <property type="entry name" value="Glyco_trans_1_4"/>
    <property type="match status" value="1"/>
</dbReference>
<dbReference type="EMBL" id="JABEMB010000015">
    <property type="protein sequence ID" value="NNH04414.1"/>
    <property type="molecule type" value="Genomic_DNA"/>
</dbReference>
<comment type="caution">
    <text evidence="1">The sequence shown here is derived from an EMBL/GenBank/DDBJ whole genome shotgun (WGS) entry which is preliminary data.</text>
</comment>
<dbReference type="Gene3D" id="3.40.50.2000">
    <property type="entry name" value="Glycogen Phosphorylase B"/>
    <property type="match status" value="1"/>
</dbReference>
<dbReference type="AlphaFoldDB" id="A0A7Y2M1S5"/>
<gene>
    <name evidence="1" type="ORF">HLA99_11210</name>
</gene>
<dbReference type="GO" id="GO:0016740">
    <property type="term" value="F:transferase activity"/>
    <property type="evidence" value="ECO:0007669"/>
    <property type="project" value="UniProtKB-KW"/>
</dbReference>